<dbReference type="InterPro" id="IPR036465">
    <property type="entry name" value="vWFA_dom_sf"/>
</dbReference>
<evidence type="ECO:0000256" key="4">
    <source>
        <dbReference type="ARBA" id="ARBA00022763"/>
    </source>
</evidence>
<comment type="similarity">
    <text evidence="2 11">Belongs to the TFB4 family.</text>
</comment>
<proteinExistence type="inferred from homology"/>
<dbReference type="EMBL" id="MU071180">
    <property type="protein sequence ID" value="KAF5826210.1"/>
    <property type="molecule type" value="Genomic_DNA"/>
</dbReference>
<dbReference type="InterPro" id="IPR004600">
    <property type="entry name" value="TFIIH_Tfb4/GTF2H3"/>
</dbReference>
<evidence type="ECO:0000256" key="11">
    <source>
        <dbReference type="RuleBase" id="RU368090"/>
    </source>
</evidence>
<keyword evidence="8 11" id="KW-0804">Transcription</keyword>
<evidence type="ECO:0000313" key="12">
    <source>
        <dbReference type="EMBL" id="KAF5826210.1"/>
    </source>
</evidence>
<evidence type="ECO:0000256" key="8">
    <source>
        <dbReference type="ARBA" id="ARBA00023163"/>
    </source>
</evidence>
<accession>A0ABQ7FUZ2</accession>
<evidence type="ECO:0000256" key="6">
    <source>
        <dbReference type="ARBA" id="ARBA00022833"/>
    </source>
</evidence>
<evidence type="ECO:0000256" key="9">
    <source>
        <dbReference type="ARBA" id="ARBA00023204"/>
    </source>
</evidence>
<reference evidence="12" key="1">
    <citation type="submission" date="2017-08" db="EMBL/GenBank/DDBJ databases">
        <authorList>
            <person name="Polle J.E."/>
            <person name="Barry K."/>
            <person name="Cushman J."/>
            <person name="Schmutz J."/>
            <person name="Tran D."/>
            <person name="Hathwaick L.T."/>
            <person name="Yim W.C."/>
            <person name="Jenkins J."/>
            <person name="Mckie-Krisberg Z.M."/>
            <person name="Prochnik S."/>
            <person name="Lindquist E."/>
            <person name="Dockter R.B."/>
            <person name="Adam C."/>
            <person name="Molina H."/>
            <person name="Bunkerborg J."/>
            <person name="Jin E."/>
            <person name="Buchheim M."/>
            <person name="Magnuson J."/>
        </authorList>
    </citation>
    <scope>NUCLEOTIDE SEQUENCE</scope>
    <source>
        <strain evidence="12">CCAP 19/18</strain>
    </source>
</reference>
<evidence type="ECO:0000256" key="10">
    <source>
        <dbReference type="ARBA" id="ARBA00023242"/>
    </source>
</evidence>
<name>A0ABQ7FUZ2_DUNSA</name>
<evidence type="ECO:0000256" key="1">
    <source>
        <dbReference type="ARBA" id="ARBA00004123"/>
    </source>
</evidence>
<keyword evidence="5 11" id="KW-0863">Zinc-finger</keyword>
<sequence length="212" mass="22586">MINDRNHLAVFAVRDLSCEILHMSLGDATPKSPELSNPTRNIGNKLVAIIQAMAQQDAINSPRAPLALSGALSRALCLVHRLRSKPSSDAMVLGPPGFDSSFLQQAAHLTGGLYLRAPIGGIKPEAQGAGSTMPQQGHGHMGAALQYLLSCLSADTVTRSMLRVHQPLGVDFRASCFCHKRPLNVGFVCSVCLSIFCTQLPHCAICGTAFTR</sequence>
<evidence type="ECO:0000313" key="13">
    <source>
        <dbReference type="Proteomes" id="UP000815325"/>
    </source>
</evidence>
<comment type="subunit">
    <text evidence="11">Component of the 7-subunit TFIIH core complex composed of XPB, XPD, TFB1/GTF2H1, GTF2H2/P44, TFB4/GTF2H3, TFB2/GTF2H4 and TFB5/GTF2H5, which is active in NER. The core complex associates with the 3-subunit CDK-activating kinase (CAK) module composed of CYCH1/cyclin H1, CDKD and MAT1/At4g30820 to form the 10-subunit holoenzyme (holo-TFIIH) active in transcription.</text>
</comment>
<dbReference type="PANTHER" id="PTHR12831:SF0">
    <property type="entry name" value="GENERAL TRANSCRIPTION FACTOR IIH SUBUNIT 3"/>
    <property type="match status" value="1"/>
</dbReference>
<dbReference type="PANTHER" id="PTHR12831">
    <property type="entry name" value="TRANSCRIPTION INITIATION FACTOR IIH TFIIH , POLYPEPTIDE 3-RELATED"/>
    <property type="match status" value="1"/>
</dbReference>
<keyword evidence="4 11" id="KW-0227">DNA damage</keyword>
<comment type="subcellular location">
    <subcellularLocation>
        <location evidence="1 11">Nucleus</location>
    </subcellularLocation>
</comment>
<gene>
    <name evidence="12" type="ORF">DUNSADRAFT_4138</name>
</gene>
<keyword evidence="10 11" id="KW-0539">Nucleus</keyword>
<keyword evidence="7 11" id="KW-0805">Transcription regulation</keyword>
<keyword evidence="9 11" id="KW-0234">DNA repair</keyword>
<keyword evidence="13" id="KW-1185">Reference proteome</keyword>
<comment type="function">
    <text evidence="11">Component of the general transcription and DNA repair factor IIH (TFIIH) core complex, which is involved in general and transcription-coupled nucleotide excision repair (NER) of damaged DNA and, when complexed to CAK, in RNA transcription by RNA polymerase II. In NER, TFIIH acts by opening DNA around the lesion to allow the excision of the damaged oligonucleotide and its replacement by a new DNA fragment. In transcription, TFIIH has an essential role in transcription initiation. When the pre-initiation complex (PIC) has been established, TFIIH is required for promoter opening and promoter escape. Phosphorylation of the C-terminal tail (CTD) of the largest subunit of RNA polymerase II by the kinase module CAK controls the initiation of transcription.</text>
</comment>
<evidence type="ECO:0000256" key="5">
    <source>
        <dbReference type="ARBA" id="ARBA00022771"/>
    </source>
</evidence>
<dbReference type="Proteomes" id="UP000815325">
    <property type="component" value="Unassembled WGS sequence"/>
</dbReference>
<evidence type="ECO:0000256" key="7">
    <source>
        <dbReference type="ARBA" id="ARBA00023015"/>
    </source>
</evidence>
<comment type="caution">
    <text evidence="12">The sequence shown here is derived from an EMBL/GenBank/DDBJ whole genome shotgun (WGS) entry which is preliminary data.</text>
</comment>
<dbReference type="Gene3D" id="3.40.50.410">
    <property type="entry name" value="von Willebrand factor, type A domain"/>
    <property type="match status" value="1"/>
</dbReference>
<evidence type="ECO:0000256" key="2">
    <source>
        <dbReference type="ARBA" id="ARBA00005273"/>
    </source>
</evidence>
<evidence type="ECO:0000256" key="3">
    <source>
        <dbReference type="ARBA" id="ARBA00022723"/>
    </source>
</evidence>
<dbReference type="Pfam" id="PF03850">
    <property type="entry name" value="Tfb4"/>
    <property type="match status" value="1"/>
</dbReference>
<keyword evidence="6 11" id="KW-0862">Zinc</keyword>
<organism evidence="12 13">
    <name type="scientific">Dunaliella salina</name>
    <name type="common">Green alga</name>
    <name type="synonym">Protococcus salinus</name>
    <dbReference type="NCBI Taxonomy" id="3046"/>
    <lineage>
        <taxon>Eukaryota</taxon>
        <taxon>Viridiplantae</taxon>
        <taxon>Chlorophyta</taxon>
        <taxon>core chlorophytes</taxon>
        <taxon>Chlorophyceae</taxon>
        <taxon>CS clade</taxon>
        <taxon>Chlamydomonadales</taxon>
        <taxon>Dunaliellaceae</taxon>
        <taxon>Dunaliella</taxon>
    </lineage>
</organism>
<keyword evidence="3 11" id="KW-0479">Metal-binding</keyword>
<protein>
    <recommendedName>
        <fullName evidence="11">General transcription and DNA repair factor IIH subunit TFB4</fullName>
    </recommendedName>
    <alternativeName>
        <fullName evidence="11">RNA polymerase II transcription factor B subunit 4</fullName>
    </alternativeName>
</protein>